<accession>A0ABU2BRX8</accession>
<comment type="caution">
    <text evidence="2">The sequence shown here is derived from an EMBL/GenBank/DDBJ whole genome shotgun (WGS) entry which is preliminary data.</text>
</comment>
<evidence type="ECO:0000313" key="2">
    <source>
        <dbReference type="EMBL" id="MDR7361381.1"/>
    </source>
</evidence>
<evidence type="ECO:0000313" key="3">
    <source>
        <dbReference type="Proteomes" id="UP001183648"/>
    </source>
</evidence>
<sequence length="257" mass="28210">MSVRKSRRDEAGSMSEGVVTGVLSGLVTAGLIALFTFVSRDQLAELVTRRYPTCDAPRGLTEVPRELVHPDGEALSSPDYSPTNATDGYLGSTWIPPLRPESFDAHQALYYNSVDRNTLTLRFDRSVDVALVCVNNGAAISGTIYQNWGKARTVSVWTRHDSDAQVTTLRVQPTEALQVPQQVARDLGQVQQLSITLLDSYAGLRVETYDPQSCGFEADYTDLPDGEQAKSRYTDGCFRAPIPRAGLSEVTVFTRDD</sequence>
<dbReference type="RefSeq" id="WP_310299280.1">
    <property type="nucleotide sequence ID" value="NZ_BAAAPS010000007.1"/>
</dbReference>
<keyword evidence="1" id="KW-0812">Transmembrane</keyword>
<keyword evidence="1" id="KW-1133">Transmembrane helix</keyword>
<reference evidence="2 3" key="1">
    <citation type="submission" date="2023-07" db="EMBL/GenBank/DDBJ databases">
        <title>Sequencing the genomes of 1000 actinobacteria strains.</title>
        <authorList>
            <person name="Klenk H.-P."/>
        </authorList>
    </citation>
    <scope>NUCLEOTIDE SEQUENCE [LARGE SCALE GENOMIC DNA]</scope>
    <source>
        <strain evidence="2 3">DSM 19426</strain>
    </source>
</reference>
<organism evidence="2 3">
    <name type="scientific">Nocardioides marmoribigeumensis</name>
    <dbReference type="NCBI Taxonomy" id="433649"/>
    <lineage>
        <taxon>Bacteria</taxon>
        <taxon>Bacillati</taxon>
        <taxon>Actinomycetota</taxon>
        <taxon>Actinomycetes</taxon>
        <taxon>Propionibacteriales</taxon>
        <taxon>Nocardioidaceae</taxon>
        <taxon>Nocardioides</taxon>
    </lineage>
</organism>
<gene>
    <name evidence="2" type="ORF">J2S63_000934</name>
</gene>
<evidence type="ECO:0000256" key="1">
    <source>
        <dbReference type="SAM" id="Phobius"/>
    </source>
</evidence>
<dbReference type="EMBL" id="JAVDYG010000001">
    <property type="protein sequence ID" value="MDR7361381.1"/>
    <property type="molecule type" value="Genomic_DNA"/>
</dbReference>
<dbReference type="Proteomes" id="UP001183648">
    <property type="component" value="Unassembled WGS sequence"/>
</dbReference>
<proteinExistence type="predicted"/>
<name>A0ABU2BRX8_9ACTN</name>
<keyword evidence="3" id="KW-1185">Reference proteome</keyword>
<keyword evidence="1" id="KW-0472">Membrane</keyword>
<feature type="transmembrane region" description="Helical" evidence="1">
    <location>
        <begin position="21"/>
        <end position="39"/>
    </location>
</feature>
<protein>
    <submittedName>
        <fullName evidence="2">Uncharacterized protein</fullName>
    </submittedName>
</protein>